<dbReference type="Proteomes" id="UP000040578">
    <property type="component" value="Unassembled WGS sequence"/>
</dbReference>
<dbReference type="InterPro" id="IPR025991">
    <property type="entry name" value="Chemoreceptor_zinc-bind_dom"/>
</dbReference>
<reference evidence="6 7" key="1">
    <citation type="submission" date="2015-03" db="EMBL/GenBank/DDBJ databases">
        <authorList>
            <consortium name="Pathogen Informatics"/>
            <person name="Murphy D."/>
        </authorList>
    </citation>
    <scope>NUCLEOTIDE SEQUENCE [LARGE SCALE GENOMIC DNA]</scope>
    <source>
        <strain evidence="7">type strain: CIP110231</strain>
    </source>
</reference>
<evidence type="ECO:0000259" key="5">
    <source>
        <dbReference type="PROSITE" id="PS50111"/>
    </source>
</evidence>
<dbReference type="EMBL" id="CPYD01000002">
    <property type="protein sequence ID" value="CNE10055.1"/>
    <property type="molecule type" value="Genomic_DNA"/>
</dbReference>
<dbReference type="SUPFAM" id="SSF58104">
    <property type="entry name" value="Methyl-accepting chemotaxis protein (MCP) signaling domain"/>
    <property type="match status" value="1"/>
</dbReference>
<organism evidence="6 7">
    <name type="scientific">Yersinia nurmii</name>
    <dbReference type="NCBI Taxonomy" id="685706"/>
    <lineage>
        <taxon>Bacteria</taxon>
        <taxon>Pseudomonadati</taxon>
        <taxon>Pseudomonadota</taxon>
        <taxon>Gammaproteobacteria</taxon>
        <taxon>Enterobacterales</taxon>
        <taxon>Yersiniaceae</taxon>
        <taxon>Yersinia</taxon>
    </lineage>
</organism>
<dbReference type="PROSITE" id="PS50111">
    <property type="entry name" value="CHEMOTAXIS_TRANSDUC_2"/>
    <property type="match status" value="1"/>
</dbReference>
<evidence type="ECO:0000313" key="7">
    <source>
        <dbReference type="Proteomes" id="UP000040578"/>
    </source>
</evidence>
<dbReference type="PANTHER" id="PTHR32089:SF41">
    <property type="entry name" value="METHYL-ACCEPTING CHEMOTAXIS PROTEIN"/>
    <property type="match status" value="1"/>
</dbReference>
<protein>
    <submittedName>
        <fullName evidence="6">Chemotactic transducer</fullName>
    </submittedName>
</protein>
<comment type="caution">
    <text evidence="6">The sequence shown here is derived from an EMBL/GenBank/DDBJ whole genome shotgun (WGS) entry which is preliminary data.</text>
</comment>
<dbReference type="SMART" id="SM00283">
    <property type="entry name" value="MA"/>
    <property type="match status" value="1"/>
</dbReference>
<dbReference type="RefSeq" id="WP_049596961.1">
    <property type="nucleotide sequence ID" value="NZ_CPYD01000002.1"/>
</dbReference>
<keyword evidence="4" id="KW-0175">Coiled coil</keyword>
<keyword evidence="2 3" id="KW-0807">Transducer</keyword>
<evidence type="ECO:0000256" key="2">
    <source>
        <dbReference type="ARBA" id="ARBA00023224"/>
    </source>
</evidence>
<keyword evidence="7" id="KW-1185">Reference proteome</keyword>
<dbReference type="Pfam" id="PF00015">
    <property type="entry name" value="MCPsignal"/>
    <property type="match status" value="1"/>
</dbReference>
<dbReference type="Pfam" id="PF13682">
    <property type="entry name" value="CZB"/>
    <property type="match status" value="1"/>
</dbReference>
<evidence type="ECO:0000256" key="3">
    <source>
        <dbReference type="PROSITE-ProRule" id="PRU00284"/>
    </source>
</evidence>
<evidence type="ECO:0000256" key="1">
    <source>
        <dbReference type="ARBA" id="ARBA00004370"/>
    </source>
</evidence>
<dbReference type="Gene3D" id="1.20.120.30">
    <property type="entry name" value="Aspartate receptor, ligand-binding domain"/>
    <property type="match status" value="1"/>
</dbReference>
<evidence type="ECO:0000313" key="6">
    <source>
        <dbReference type="EMBL" id="CNE10055.1"/>
    </source>
</evidence>
<dbReference type="Gene3D" id="6.10.250.3200">
    <property type="match status" value="1"/>
</dbReference>
<comment type="subcellular location">
    <subcellularLocation>
        <location evidence="1">Membrane</location>
    </subcellularLocation>
</comment>
<feature type="coiled-coil region" evidence="4">
    <location>
        <begin position="61"/>
        <end position="95"/>
    </location>
</feature>
<feature type="domain" description="Methyl-accepting transducer" evidence="5">
    <location>
        <begin position="51"/>
        <end position="236"/>
    </location>
</feature>
<accession>A0ABM9S459</accession>
<sequence>MLRKINQMLFSTKSNLQHDIIPLNSTESNTESISLLPPYERIICQQLLTGVSTLEMVRDSLLNSSNDLKREQDAIDELNQRNDEAKQALEKLVNFIVHIETNANQSTDSLTEFRKSIDQIKGCVSEINKLSNQTNLIAINSAIEAAHVGNKGRGFSVIAKEIKSLSGEVKESTDDIFHLTKSIEDNTIKVCSIVSEQKPLIEHIKKDISNIVDSINIVIARSSHMQSIIAFITNLQFLNIVKIDHVIWKLQIYKLLLDNNNSVQVNSHTECRLGKWYAAGDGRNLAHYPAYQQLEKPHAAVHHSGRIALSAFFDDNIDAMTSALEHMETASNEVVELIDRLASDMTPNS</sequence>
<dbReference type="InterPro" id="IPR004089">
    <property type="entry name" value="MCPsignal_dom"/>
</dbReference>
<proteinExistence type="predicted"/>
<name>A0ABM9S459_9GAMM</name>
<gene>
    <name evidence="6" type="primary">mcp2</name>
    <name evidence="6" type="ORF">ERS137967_00745</name>
</gene>
<evidence type="ECO:0000256" key="4">
    <source>
        <dbReference type="SAM" id="Coils"/>
    </source>
</evidence>
<dbReference type="PANTHER" id="PTHR32089">
    <property type="entry name" value="METHYL-ACCEPTING CHEMOTAXIS PROTEIN MCPB"/>
    <property type="match status" value="1"/>
</dbReference>